<protein>
    <submittedName>
        <fullName evidence="4">Protein containing Clp ATPase</fullName>
    </submittedName>
</protein>
<feature type="non-terminal residue" evidence="4">
    <location>
        <position position="1"/>
    </location>
</feature>
<dbReference type="InterPro" id="IPR019489">
    <property type="entry name" value="Clp_ATPase_C"/>
</dbReference>
<reference evidence="4" key="1">
    <citation type="journal article" date="2013" name="Environ. Microbiol.">
        <title>Microbiota from the distal guts of lean and obese adolescents exhibit partial functional redundancy besides clear differences in community structure.</title>
        <authorList>
            <person name="Ferrer M."/>
            <person name="Ruiz A."/>
            <person name="Lanza F."/>
            <person name="Haange S.B."/>
            <person name="Oberbach A."/>
            <person name="Till H."/>
            <person name="Bargiela R."/>
            <person name="Campoy C."/>
            <person name="Segura M.T."/>
            <person name="Richter M."/>
            <person name="von Bergen M."/>
            <person name="Seifert J."/>
            <person name="Suarez A."/>
        </authorList>
    </citation>
    <scope>NUCLEOTIDE SEQUENCE</scope>
</reference>
<evidence type="ECO:0000313" key="4">
    <source>
        <dbReference type="EMBL" id="EKC59588.1"/>
    </source>
</evidence>
<proteinExistence type="predicted"/>
<dbReference type="GO" id="GO:0005737">
    <property type="term" value="C:cytoplasm"/>
    <property type="evidence" value="ECO:0007669"/>
    <property type="project" value="TreeGrafter"/>
</dbReference>
<dbReference type="GO" id="GO:0005524">
    <property type="term" value="F:ATP binding"/>
    <property type="evidence" value="ECO:0007669"/>
    <property type="project" value="UniProtKB-KW"/>
</dbReference>
<name>K1SPZ5_9ZZZZ</name>
<dbReference type="InterPro" id="IPR050130">
    <property type="entry name" value="ClpA_ClpB"/>
</dbReference>
<dbReference type="EMBL" id="AJWZ01006502">
    <property type="protein sequence ID" value="EKC59588.1"/>
    <property type="molecule type" value="Genomic_DNA"/>
</dbReference>
<feature type="domain" description="Clp ATPase C-terminal" evidence="3">
    <location>
        <begin position="1"/>
        <end position="83"/>
    </location>
</feature>
<evidence type="ECO:0000259" key="3">
    <source>
        <dbReference type="SMART" id="SM01086"/>
    </source>
</evidence>
<dbReference type="GO" id="GO:0016887">
    <property type="term" value="F:ATP hydrolysis activity"/>
    <property type="evidence" value="ECO:0007669"/>
    <property type="project" value="TreeGrafter"/>
</dbReference>
<accession>K1SPZ5</accession>
<dbReference type="PANTHER" id="PTHR11638:SF18">
    <property type="entry name" value="HEAT SHOCK PROTEIN 104"/>
    <property type="match status" value="1"/>
</dbReference>
<dbReference type="SUPFAM" id="SSF52540">
    <property type="entry name" value="P-loop containing nucleoside triphosphate hydrolases"/>
    <property type="match status" value="1"/>
</dbReference>
<evidence type="ECO:0000256" key="2">
    <source>
        <dbReference type="ARBA" id="ARBA00022840"/>
    </source>
</evidence>
<keyword evidence="1" id="KW-0547">Nucleotide-binding</keyword>
<dbReference type="PANTHER" id="PTHR11638">
    <property type="entry name" value="ATP-DEPENDENT CLP PROTEASE"/>
    <property type="match status" value="1"/>
</dbReference>
<comment type="caution">
    <text evidence="4">The sequence shown here is derived from an EMBL/GenBank/DDBJ whole genome shotgun (WGS) entry which is preliminary data.</text>
</comment>
<keyword evidence="2" id="KW-0067">ATP-binding</keyword>
<dbReference type="Gene3D" id="1.10.8.60">
    <property type="match status" value="1"/>
</dbReference>
<dbReference type="InterPro" id="IPR027417">
    <property type="entry name" value="P-loop_NTPase"/>
</dbReference>
<sequence>EIASRLLAVLQKRVEDMGIEVTFSDEAVSKIADAGFDDVYGARPLKRAIQSRIEDALSEEMLKGNVKKGDKYICNVKDDKFVFDKTEEKP</sequence>
<dbReference type="AlphaFoldDB" id="K1SPZ5"/>
<dbReference type="Pfam" id="PF10431">
    <property type="entry name" value="ClpB_D2-small"/>
    <property type="match status" value="1"/>
</dbReference>
<dbReference type="SMART" id="SM01086">
    <property type="entry name" value="ClpB_D2-small"/>
    <property type="match status" value="1"/>
</dbReference>
<dbReference type="GO" id="GO:0034605">
    <property type="term" value="P:cellular response to heat"/>
    <property type="evidence" value="ECO:0007669"/>
    <property type="project" value="TreeGrafter"/>
</dbReference>
<gene>
    <name evidence="4" type="ORF">OBE_09424</name>
</gene>
<organism evidence="4">
    <name type="scientific">human gut metagenome</name>
    <dbReference type="NCBI Taxonomy" id="408170"/>
    <lineage>
        <taxon>unclassified sequences</taxon>
        <taxon>metagenomes</taxon>
        <taxon>organismal metagenomes</taxon>
    </lineage>
</organism>
<evidence type="ECO:0000256" key="1">
    <source>
        <dbReference type="ARBA" id="ARBA00022741"/>
    </source>
</evidence>